<keyword evidence="3" id="KW-0328">Glycosyltransferase</keyword>
<keyword evidence="5 8" id="KW-0812">Transmembrane</keyword>
<dbReference type="PANTHER" id="PTHR33908:SF3">
    <property type="entry name" value="UNDECAPRENYL PHOSPHATE-ALPHA-4-AMINO-4-DEOXY-L-ARABINOSE ARABINOSYL TRANSFERASE"/>
    <property type="match status" value="1"/>
</dbReference>
<evidence type="ECO:0000313" key="11">
    <source>
        <dbReference type="Proteomes" id="UP000753908"/>
    </source>
</evidence>
<comment type="caution">
    <text evidence="10">The sequence shown here is derived from an EMBL/GenBank/DDBJ whole genome shotgun (WGS) entry which is preliminary data.</text>
</comment>
<name>A0A951PGS2_9CYAN</name>
<keyword evidence="2" id="KW-1003">Cell membrane</keyword>
<feature type="transmembrane region" description="Helical" evidence="8">
    <location>
        <begin position="21"/>
        <end position="41"/>
    </location>
</feature>
<gene>
    <name evidence="10" type="ORF">KME25_03715</name>
</gene>
<dbReference type="InterPro" id="IPR050297">
    <property type="entry name" value="LipidA_mod_glycosyltrf_83"/>
</dbReference>
<keyword evidence="6 8" id="KW-1133">Transmembrane helix</keyword>
<dbReference type="InterPro" id="IPR038731">
    <property type="entry name" value="RgtA/B/C-like"/>
</dbReference>
<dbReference type="GO" id="GO:0010041">
    <property type="term" value="P:response to iron(III) ion"/>
    <property type="evidence" value="ECO:0007669"/>
    <property type="project" value="TreeGrafter"/>
</dbReference>
<organism evidence="10 11">
    <name type="scientific">Symplocastrum torsivum CPER-KK1</name>
    <dbReference type="NCBI Taxonomy" id="450513"/>
    <lineage>
        <taxon>Bacteria</taxon>
        <taxon>Bacillati</taxon>
        <taxon>Cyanobacteriota</taxon>
        <taxon>Cyanophyceae</taxon>
        <taxon>Oscillatoriophycideae</taxon>
        <taxon>Oscillatoriales</taxon>
        <taxon>Microcoleaceae</taxon>
        <taxon>Symplocastrum</taxon>
    </lineage>
</organism>
<feature type="transmembrane region" description="Helical" evidence="8">
    <location>
        <begin position="232"/>
        <end position="265"/>
    </location>
</feature>
<feature type="transmembrane region" description="Helical" evidence="8">
    <location>
        <begin position="502"/>
        <end position="520"/>
    </location>
</feature>
<feature type="transmembrane region" description="Helical" evidence="8">
    <location>
        <begin position="202"/>
        <end position="220"/>
    </location>
</feature>
<evidence type="ECO:0000256" key="2">
    <source>
        <dbReference type="ARBA" id="ARBA00022475"/>
    </source>
</evidence>
<evidence type="ECO:0000259" key="9">
    <source>
        <dbReference type="Pfam" id="PF13231"/>
    </source>
</evidence>
<evidence type="ECO:0000256" key="3">
    <source>
        <dbReference type="ARBA" id="ARBA00022676"/>
    </source>
</evidence>
<dbReference type="GO" id="GO:0005886">
    <property type="term" value="C:plasma membrane"/>
    <property type="evidence" value="ECO:0007669"/>
    <property type="project" value="UniProtKB-SubCell"/>
</dbReference>
<feature type="transmembrane region" description="Helical" evidence="8">
    <location>
        <begin position="472"/>
        <end position="490"/>
    </location>
</feature>
<reference evidence="10" key="2">
    <citation type="journal article" date="2022" name="Microbiol. Resour. Announc.">
        <title>Metagenome Sequencing to Explore Phylogenomics of Terrestrial Cyanobacteria.</title>
        <authorList>
            <person name="Ward R.D."/>
            <person name="Stajich J.E."/>
            <person name="Johansen J.R."/>
            <person name="Huntemann M."/>
            <person name="Clum A."/>
            <person name="Foster B."/>
            <person name="Foster B."/>
            <person name="Roux S."/>
            <person name="Palaniappan K."/>
            <person name="Varghese N."/>
            <person name="Mukherjee S."/>
            <person name="Reddy T.B.K."/>
            <person name="Daum C."/>
            <person name="Copeland A."/>
            <person name="Chen I.A."/>
            <person name="Ivanova N.N."/>
            <person name="Kyrpides N.C."/>
            <person name="Shapiro N."/>
            <person name="Eloe-Fadrosh E.A."/>
            <person name="Pietrasiak N."/>
        </authorList>
    </citation>
    <scope>NUCLEOTIDE SEQUENCE</scope>
    <source>
        <strain evidence="10">CPER-KK1</strain>
    </source>
</reference>
<evidence type="ECO:0000256" key="7">
    <source>
        <dbReference type="ARBA" id="ARBA00023136"/>
    </source>
</evidence>
<keyword evidence="4" id="KW-0808">Transferase</keyword>
<evidence type="ECO:0000256" key="5">
    <source>
        <dbReference type="ARBA" id="ARBA00022692"/>
    </source>
</evidence>
<dbReference type="PANTHER" id="PTHR33908">
    <property type="entry name" value="MANNOSYLTRANSFERASE YKCB-RELATED"/>
    <property type="match status" value="1"/>
</dbReference>
<keyword evidence="7 8" id="KW-0472">Membrane</keyword>
<feature type="domain" description="Glycosyltransferase RgtA/B/C/D-like" evidence="9">
    <location>
        <begin position="81"/>
        <end position="124"/>
    </location>
</feature>
<feature type="transmembrane region" description="Helical" evidence="8">
    <location>
        <begin position="328"/>
        <end position="349"/>
    </location>
</feature>
<evidence type="ECO:0000256" key="8">
    <source>
        <dbReference type="SAM" id="Phobius"/>
    </source>
</evidence>
<dbReference type="EMBL" id="JAHHIF010000004">
    <property type="protein sequence ID" value="MBW4543546.1"/>
    <property type="molecule type" value="Genomic_DNA"/>
</dbReference>
<evidence type="ECO:0000256" key="4">
    <source>
        <dbReference type="ARBA" id="ARBA00022679"/>
    </source>
</evidence>
<evidence type="ECO:0000256" key="6">
    <source>
        <dbReference type="ARBA" id="ARBA00022989"/>
    </source>
</evidence>
<dbReference type="AlphaFoldDB" id="A0A951PGS2"/>
<proteinExistence type="predicted"/>
<dbReference type="Proteomes" id="UP000753908">
    <property type="component" value="Unassembled WGS sequence"/>
</dbReference>
<protein>
    <submittedName>
        <fullName evidence="10">Glycosyltransferase family 39 protein</fullName>
    </submittedName>
</protein>
<comment type="subcellular location">
    <subcellularLocation>
        <location evidence="1">Cell membrane</location>
        <topology evidence="1">Multi-pass membrane protein</topology>
    </subcellularLocation>
</comment>
<dbReference type="Pfam" id="PF13231">
    <property type="entry name" value="PMT_2"/>
    <property type="match status" value="1"/>
</dbReference>
<feature type="transmembrane region" description="Helical" evidence="8">
    <location>
        <begin position="432"/>
        <end position="452"/>
    </location>
</feature>
<dbReference type="GO" id="GO:0009103">
    <property type="term" value="P:lipopolysaccharide biosynthetic process"/>
    <property type="evidence" value="ECO:0007669"/>
    <property type="project" value="UniProtKB-ARBA"/>
</dbReference>
<evidence type="ECO:0000256" key="1">
    <source>
        <dbReference type="ARBA" id="ARBA00004651"/>
    </source>
</evidence>
<reference evidence="10" key="1">
    <citation type="submission" date="2021-05" db="EMBL/GenBank/DDBJ databases">
        <authorList>
            <person name="Pietrasiak N."/>
            <person name="Ward R."/>
            <person name="Stajich J.E."/>
            <person name="Kurbessoian T."/>
        </authorList>
    </citation>
    <scope>NUCLEOTIDE SEQUENCE</scope>
    <source>
        <strain evidence="10">CPER-KK1</strain>
    </source>
</reference>
<evidence type="ECO:0000313" key="10">
    <source>
        <dbReference type="EMBL" id="MBW4543546.1"/>
    </source>
</evidence>
<feature type="transmembrane region" description="Helical" evidence="8">
    <location>
        <begin position="172"/>
        <end position="195"/>
    </location>
</feature>
<sequence>MKFGRNNLVTQGIGSWKWQTSNAWVLALIWLLLISSLAFFWNLGSTGLIDETEPLFAEASRQMVVTGDWITPSFNEAPRFDKPPLIYWCQAIAFQIFGINEFAVRLPSALAGLALTSLCFYTLRYFGGWSWNWGIGNWESGIGQSDRDRQDVPNGDATVEGTPISNSPLLQWQLWLVASLGAAMVALHPLTLFFGRTGYSDMLLSVCFGGALLTFFLGYAQPEQRTVQTRWYLAFYVLIALAVLTKGPVGIVLPGLIIGSFLIYLGRVREVLQEMRLVRGALIVLALSLPWFILVTLQNGEDYIDSFFGYHNFERFTSVVNEHQGPPYFHVLVMLVGFAPWSIALPAAIAQIKVFQRRKWQQAPRNAQLGLFALFWFLIVLSFFTVAATKYFSYTLPLMPAAAILVALWWSKQIVSAKISPKSQSGLTITSLLSILLFLALAVVTFYCPQWLGDDPSMPNLGLRVSEAGLSRVGAIIWGISAIAGVILLLRRQAHWLWSVKFLGFVAFLMFVIMPASAIIDTERQLPLRQISQSVVQVENRGEEVVMITEGFEKPSLVFYTQQPITFLHEPSKAISHIQNAANESSSESVLIIATPDSLEETGLSPNQYQEITAQGIYQLVRVPTSGVR</sequence>
<accession>A0A951PGS2</accession>
<feature type="transmembrane region" description="Helical" evidence="8">
    <location>
        <begin position="277"/>
        <end position="297"/>
    </location>
</feature>
<feature type="transmembrane region" description="Helical" evidence="8">
    <location>
        <begin position="369"/>
        <end position="388"/>
    </location>
</feature>
<feature type="transmembrane region" description="Helical" evidence="8">
    <location>
        <begin position="394"/>
        <end position="411"/>
    </location>
</feature>
<dbReference type="GO" id="GO:0016763">
    <property type="term" value="F:pentosyltransferase activity"/>
    <property type="evidence" value="ECO:0007669"/>
    <property type="project" value="TreeGrafter"/>
</dbReference>